<dbReference type="InParanoid" id="A0A151Z317"/>
<evidence type="ECO:0000313" key="7">
    <source>
        <dbReference type="Proteomes" id="UP000076078"/>
    </source>
</evidence>
<evidence type="ECO:0000313" key="6">
    <source>
        <dbReference type="EMBL" id="KYQ88353.1"/>
    </source>
</evidence>
<accession>A0A151Z317</accession>
<feature type="transmembrane region" description="Helical" evidence="4">
    <location>
        <begin position="694"/>
        <end position="723"/>
    </location>
</feature>
<feature type="transmembrane region" description="Helical" evidence="4">
    <location>
        <begin position="744"/>
        <end position="764"/>
    </location>
</feature>
<evidence type="ECO:0000259" key="5">
    <source>
        <dbReference type="Pfam" id="PF06011"/>
    </source>
</evidence>
<dbReference type="Proteomes" id="UP000076078">
    <property type="component" value="Unassembled WGS sequence"/>
</dbReference>
<feature type="transmembrane region" description="Helical" evidence="4">
    <location>
        <begin position="797"/>
        <end position="820"/>
    </location>
</feature>
<reference evidence="6 7" key="1">
    <citation type="submission" date="2015-12" db="EMBL/GenBank/DDBJ databases">
        <title>Dictyostelia acquired genes for synthesis and detection of signals that induce cell-type specialization by lateral gene transfer from prokaryotes.</title>
        <authorList>
            <person name="Gloeckner G."/>
            <person name="Schaap P."/>
        </authorList>
    </citation>
    <scope>NUCLEOTIDE SEQUENCE [LARGE SCALE GENOMIC DNA]</scope>
    <source>
        <strain evidence="6 7">TK</strain>
    </source>
</reference>
<dbReference type="AlphaFoldDB" id="A0A151Z317"/>
<feature type="transmembrane region" description="Helical" evidence="4">
    <location>
        <begin position="902"/>
        <end position="925"/>
    </location>
</feature>
<evidence type="ECO:0000256" key="3">
    <source>
        <dbReference type="SAM" id="MobiDB-lite"/>
    </source>
</evidence>
<keyword evidence="1" id="KW-0433">Leucine-rich repeat</keyword>
<feature type="region of interest" description="Disordered" evidence="3">
    <location>
        <begin position="1042"/>
        <end position="1069"/>
    </location>
</feature>
<keyword evidence="4" id="KW-1133">Transmembrane helix</keyword>
<dbReference type="OrthoDB" id="26095at2759"/>
<dbReference type="SUPFAM" id="SSF52058">
    <property type="entry name" value="L domain-like"/>
    <property type="match status" value="1"/>
</dbReference>
<name>A0A151Z317_TIELA</name>
<dbReference type="InterPro" id="IPR001611">
    <property type="entry name" value="Leu-rich_rpt"/>
</dbReference>
<dbReference type="Pfam" id="PF06011">
    <property type="entry name" value="TRP"/>
    <property type="match status" value="1"/>
</dbReference>
<keyword evidence="2" id="KW-0677">Repeat</keyword>
<feature type="transmembrane region" description="Helical" evidence="4">
    <location>
        <begin position="615"/>
        <end position="634"/>
    </location>
</feature>
<dbReference type="PANTHER" id="PTHR48004:SF59">
    <property type="entry name" value="LEUCINE-RICH REPEAT-CONTAINING N-TERMINAL PLANT-TYPE DOMAIN-CONTAINING PROTEIN"/>
    <property type="match status" value="1"/>
</dbReference>
<dbReference type="PANTHER" id="PTHR48004">
    <property type="entry name" value="OS01G0149700 PROTEIN"/>
    <property type="match status" value="1"/>
</dbReference>
<dbReference type="InterPro" id="IPR052941">
    <property type="entry name" value="StomDev_PlantInt_Reg"/>
</dbReference>
<feature type="transmembrane region" description="Helical" evidence="4">
    <location>
        <begin position="655"/>
        <end position="674"/>
    </location>
</feature>
<keyword evidence="4" id="KW-0472">Membrane</keyword>
<evidence type="ECO:0000256" key="2">
    <source>
        <dbReference type="ARBA" id="ARBA00022737"/>
    </source>
</evidence>
<dbReference type="Pfam" id="PF00560">
    <property type="entry name" value="LRR_1"/>
    <property type="match status" value="4"/>
</dbReference>
<dbReference type="InterPro" id="IPR002049">
    <property type="entry name" value="LE_dom"/>
</dbReference>
<feature type="transmembrane region" description="Helical" evidence="4">
    <location>
        <begin position="937"/>
        <end position="962"/>
    </location>
</feature>
<comment type="caution">
    <text evidence="6">The sequence shown here is derived from an EMBL/GenBank/DDBJ whole genome shotgun (WGS) entry which is preliminary data.</text>
</comment>
<gene>
    <name evidence="6" type="ORF">DLAC_11053</name>
</gene>
<keyword evidence="7" id="KW-1185">Reference proteome</keyword>
<protein>
    <submittedName>
        <fullName evidence="6">Leucine-rich repeat-containing protein (LRR)</fullName>
    </submittedName>
</protein>
<feature type="domain" description="TRP C-terminal" evidence="5">
    <location>
        <begin position="694"/>
        <end position="966"/>
    </location>
</feature>
<feature type="transmembrane region" description="Helical" evidence="4">
    <location>
        <begin position="873"/>
        <end position="890"/>
    </location>
</feature>
<evidence type="ECO:0000256" key="4">
    <source>
        <dbReference type="SAM" id="Phobius"/>
    </source>
</evidence>
<evidence type="ECO:0000256" key="1">
    <source>
        <dbReference type="ARBA" id="ARBA00022614"/>
    </source>
</evidence>
<dbReference type="PROSITE" id="PS51450">
    <property type="entry name" value="LRR"/>
    <property type="match status" value="1"/>
</dbReference>
<dbReference type="Gene3D" id="3.80.10.10">
    <property type="entry name" value="Ribonuclease Inhibitor"/>
    <property type="match status" value="3"/>
</dbReference>
<dbReference type="SUPFAM" id="SSF52047">
    <property type="entry name" value="RNI-like"/>
    <property type="match status" value="1"/>
</dbReference>
<keyword evidence="4" id="KW-0812">Transmembrane</keyword>
<organism evidence="6 7">
    <name type="scientific">Tieghemostelium lacteum</name>
    <name type="common">Slime mold</name>
    <name type="synonym">Dictyostelium lacteum</name>
    <dbReference type="NCBI Taxonomy" id="361077"/>
    <lineage>
        <taxon>Eukaryota</taxon>
        <taxon>Amoebozoa</taxon>
        <taxon>Evosea</taxon>
        <taxon>Eumycetozoa</taxon>
        <taxon>Dictyostelia</taxon>
        <taxon>Dictyosteliales</taxon>
        <taxon>Raperosteliaceae</taxon>
        <taxon>Tieghemostelium</taxon>
    </lineage>
</organism>
<dbReference type="CDD" id="cd00055">
    <property type="entry name" value="EGF_Lam"/>
    <property type="match status" value="1"/>
</dbReference>
<dbReference type="OMA" id="YRKSVYW"/>
<dbReference type="STRING" id="361077.A0A151Z317"/>
<feature type="transmembrane region" description="Helical" evidence="4">
    <location>
        <begin position="846"/>
        <end position="867"/>
    </location>
</feature>
<dbReference type="InterPro" id="IPR032675">
    <property type="entry name" value="LRR_dom_sf"/>
</dbReference>
<dbReference type="EMBL" id="LODT01000051">
    <property type="protein sequence ID" value="KYQ88353.1"/>
    <property type="molecule type" value="Genomic_DNA"/>
</dbReference>
<proteinExistence type="predicted"/>
<dbReference type="InterPro" id="IPR010308">
    <property type="entry name" value="TRP_C"/>
</dbReference>
<dbReference type="FunFam" id="3.80.10.10:FF:000041">
    <property type="entry name" value="LRR receptor-like serine/threonine-protein kinase ERECTA"/>
    <property type="match status" value="1"/>
</dbReference>
<sequence>MSMTALPSAEKLALEKLYLKWGGDKWFRNDGWTQGGDPCDDQWYGVKCKDISGQNHVYQLKLSDNNLNGTLDNDNSLSELVYLEVLDLSFNALYGTIPAGIFQGMTNLYELTLNYNSFQDTLEWTDSLPLGIGILWVAYNQFHGSLPTTYSKYTSLYLLFFEENSISGSIPPQFFNPPMQNISLLDLGFNLLTGSIPESLGNTTSLTNLWLYDNSFTGEIPHTFSHLTNLELLEVTTNQMTGDLNGKFNNLSNLKTLRLTGNQFFGDLSWSCDLPSLSQLLADNNNFTGLPNCSTPQYSLSHLVMSNNLLSGVIPDGIGNFFGLSFLKVSYNQLTGKIPSTFKNFHNLSRLDISENLFNCELIEIIEPIKFHKTLSILSLSGNQIYGEFTESMVWDAPTQTETLTALFVFDIARNNLTGSVPEYLSWIPNLNELDLSYNHLTGPIPDLNYLSVLYLESNNLTGNEYNLPDYMEIGQQMINQPGENFACPSIVGKHINMRINLDPGYYNYSYCSCNLGYRGFNGSCQKCPDEAVCPGGGNLILVPSGYFPMPSFEDPQVLLKCGTSNFGDTSCNPSNSYNFTCREGYVDRLCSRCDEGYFSRGLECKKCPNGPSSIAIFVVVVIIFILLFLFFIFTDPKRSLPSSTRKTLIYYYQVFNLLLSKLSPWPTFFSFFYSGSSWINFSFGFLCIGNLSFWPNLFIVMICLPVIFFILTVGFTLGMYLVRFLRYKSSEPFFYDKKWIRSGVRVNLLALNFLYLPLCIYIFQNFTCRYDDYTGNSYMSFFPYIQCNGSEYKRMFAVSAIAIVVYVIGIPLLFFGLLYHFRNRLEDPAILHSIGSIYIDYRKSVYWFEVVTILRRFFMAVSLALIDPKSSFSVFVVLLVIGLSIITQIRFKPFVYKISNYAESTGNGVLLFSYACVLILSTLRANSLYDANGIEVILSVVVVVYTIFLGLLFLFSLKYFLPKKAQEKIDQVILRCLLGFKNMKAYTDSKLSNMFSNSIDNDDGFELTIEPIFQKTNSTYEIEFKRRVTVLSASQQHIPTKSPSINDLQNTNSLTHSSPCLTTPPNSDKSLLGSNATTLDGSVVKSISLLDLSSNNNNNNNNG</sequence>